<evidence type="ECO:0000256" key="4">
    <source>
        <dbReference type="ARBA" id="ARBA00022741"/>
    </source>
</evidence>
<dbReference type="PANTHER" id="PTHR45794">
    <property type="entry name" value="LEUCYL-TRNA SYNTHETASE"/>
    <property type="match status" value="1"/>
</dbReference>
<evidence type="ECO:0000256" key="8">
    <source>
        <dbReference type="ARBA" id="ARBA00030520"/>
    </source>
</evidence>
<organism evidence="10">
    <name type="scientific">mine drainage metagenome</name>
    <dbReference type="NCBI Taxonomy" id="410659"/>
    <lineage>
        <taxon>unclassified sequences</taxon>
        <taxon>metagenomes</taxon>
        <taxon>ecological metagenomes</taxon>
    </lineage>
</organism>
<sequence>MNEVIDWLKERPCARMRGLGTKLPFDNNWIIESLSDSTIYPAVYTCIDFLNKIREVNGKLDSKTIEYIFMGKGKNEDPIINEALKWFRYWYGVDMRITAFPHFTNHLAFYIMNHTAILPDYAQPVSIMIAGTMVSNGKKISKSKGNAISLLKVSRDYGADLYRLYVAVT</sequence>
<dbReference type="PANTHER" id="PTHR45794:SF1">
    <property type="entry name" value="LEUCINE--TRNA LIGASE, CYTOPLASMIC"/>
    <property type="match status" value="1"/>
</dbReference>
<dbReference type="SUPFAM" id="SSF52374">
    <property type="entry name" value="Nucleotidylyl transferase"/>
    <property type="match status" value="1"/>
</dbReference>
<keyword evidence="5" id="KW-0067">ATP-binding</keyword>
<proteinExistence type="inferred from homology"/>
<comment type="similarity">
    <text evidence="1">Belongs to the class-I aminoacyl-tRNA synthetase family.</text>
</comment>
<evidence type="ECO:0000256" key="3">
    <source>
        <dbReference type="ARBA" id="ARBA00022598"/>
    </source>
</evidence>
<gene>
    <name evidence="10" type="ORF">B1A_15088</name>
</gene>
<dbReference type="InterPro" id="IPR004493">
    <property type="entry name" value="Leu-tRNA-synth_Ia_arc/euk"/>
</dbReference>
<evidence type="ECO:0000259" key="9">
    <source>
        <dbReference type="Pfam" id="PF00133"/>
    </source>
</evidence>
<dbReference type="GO" id="GO:0004823">
    <property type="term" value="F:leucine-tRNA ligase activity"/>
    <property type="evidence" value="ECO:0007669"/>
    <property type="project" value="UniProtKB-EC"/>
</dbReference>
<reference evidence="10" key="2">
    <citation type="journal article" date="2014" name="ISME J.">
        <title>Microbial stratification in low pH oxic and suboxic macroscopic growths along an acid mine drainage.</title>
        <authorList>
            <person name="Mendez-Garcia C."/>
            <person name="Mesa V."/>
            <person name="Sprenger R.R."/>
            <person name="Richter M."/>
            <person name="Diez M.S."/>
            <person name="Solano J."/>
            <person name="Bargiela R."/>
            <person name="Golyshina O.V."/>
            <person name="Manteca A."/>
            <person name="Ramos J.L."/>
            <person name="Gallego J.R."/>
            <person name="Llorente I."/>
            <person name="Martins Dos Santos V.A."/>
            <person name="Jensen O.N."/>
            <person name="Pelaez A.I."/>
            <person name="Sanchez J."/>
            <person name="Ferrer M."/>
        </authorList>
    </citation>
    <scope>NUCLEOTIDE SEQUENCE</scope>
</reference>
<evidence type="ECO:0000256" key="7">
    <source>
        <dbReference type="ARBA" id="ARBA00023146"/>
    </source>
</evidence>
<keyword evidence="7 10" id="KW-0030">Aminoacyl-tRNA synthetase</keyword>
<dbReference type="EMBL" id="AUZX01011066">
    <property type="protein sequence ID" value="EQD44490.1"/>
    <property type="molecule type" value="Genomic_DNA"/>
</dbReference>
<feature type="non-terminal residue" evidence="10">
    <location>
        <position position="169"/>
    </location>
</feature>
<keyword evidence="4" id="KW-0547">Nucleotide-binding</keyword>
<evidence type="ECO:0000256" key="6">
    <source>
        <dbReference type="ARBA" id="ARBA00022917"/>
    </source>
</evidence>
<dbReference type="InterPro" id="IPR014729">
    <property type="entry name" value="Rossmann-like_a/b/a_fold"/>
</dbReference>
<protein>
    <recommendedName>
        <fullName evidence="2">leucine--tRNA ligase</fullName>
        <ecNumber evidence="2">6.1.1.4</ecNumber>
    </recommendedName>
    <alternativeName>
        <fullName evidence="8">Leucyl-tRNA synthetase</fullName>
    </alternativeName>
</protein>
<name>T1AR21_9ZZZZ</name>
<comment type="caution">
    <text evidence="10">The sequence shown here is derived from an EMBL/GenBank/DDBJ whole genome shotgun (WGS) entry which is preliminary data.</text>
</comment>
<keyword evidence="6" id="KW-0648">Protein biosynthesis</keyword>
<dbReference type="AlphaFoldDB" id="T1AR21"/>
<evidence type="ECO:0000313" key="10">
    <source>
        <dbReference type="EMBL" id="EQD44490.1"/>
    </source>
</evidence>
<reference evidence="10" key="1">
    <citation type="submission" date="2013-08" db="EMBL/GenBank/DDBJ databases">
        <authorList>
            <person name="Mendez C."/>
            <person name="Richter M."/>
            <person name="Ferrer M."/>
            <person name="Sanchez J."/>
        </authorList>
    </citation>
    <scope>NUCLEOTIDE SEQUENCE</scope>
</reference>
<evidence type="ECO:0000256" key="5">
    <source>
        <dbReference type="ARBA" id="ARBA00022840"/>
    </source>
</evidence>
<dbReference type="GO" id="GO:0005524">
    <property type="term" value="F:ATP binding"/>
    <property type="evidence" value="ECO:0007669"/>
    <property type="project" value="UniProtKB-KW"/>
</dbReference>
<dbReference type="Pfam" id="PF00133">
    <property type="entry name" value="tRNA-synt_1"/>
    <property type="match status" value="1"/>
</dbReference>
<dbReference type="InterPro" id="IPR002300">
    <property type="entry name" value="aa-tRNA-synth_Ia"/>
</dbReference>
<feature type="domain" description="Aminoacyl-tRNA synthetase class Ia" evidence="9">
    <location>
        <begin position="128"/>
        <end position="168"/>
    </location>
</feature>
<accession>T1AR21</accession>
<keyword evidence="3" id="KW-0436">Ligase</keyword>
<evidence type="ECO:0000256" key="2">
    <source>
        <dbReference type="ARBA" id="ARBA00013164"/>
    </source>
</evidence>
<evidence type="ECO:0000256" key="1">
    <source>
        <dbReference type="ARBA" id="ARBA00005594"/>
    </source>
</evidence>
<dbReference type="GO" id="GO:0006429">
    <property type="term" value="P:leucyl-tRNA aminoacylation"/>
    <property type="evidence" value="ECO:0007669"/>
    <property type="project" value="InterPro"/>
</dbReference>
<dbReference type="EC" id="6.1.1.4" evidence="2"/>
<dbReference type="Gene3D" id="3.40.50.620">
    <property type="entry name" value="HUPs"/>
    <property type="match status" value="1"/>
</dbReference>